<organism evidence="5 6">
    <name type="scientific">Flammeovirga aprica JL-4</name>
    <dbReference type="NCBI Taxonomy" id="694437"/>
    <lineage>
        <taxon>Bacteria</taxon>
        <taxon>Pseudomonadati</taxon>
        <taxon>Bacteroidota</taxon>
        <taxon>Cytophagia</taxon>
        <taxon>Cytophagales</taxon>
        <taxon>Flammeovirgaceae</taxon>
        <taxon>Flammeovirga</taxon>
    </lineage>
</organism>
<evidence type="ECO:0000256" key="2">
    <source>
        <dbReference type="ARBA" id="ARBA00022723"/>
    </source>
</evidence>
<dbReference type="SFLD" id="SFLDS00003">
    <property type="entry name" value="Haloacid_Dehalogenase"/>
    <property type="match status" value="1"/>
</dbReference>
<protein>
    <submittedName>
        <fullName evidence="5">HAD family hydrolase</fullName>
    </submittedName>
</protein>
<dbReference type="NCBIfam" id="TIGR01549">
    <property type="entry name" value="HAD-SF-IA-v1"/>
    <property type="match status" value="1"/>
</dbReference>
<proteinExistence type="predicted"/>
<keyword evidence="3 5" id="KW-0378">Hydrolase</keyword>
<evidence type="ECO:0000256" key="4">
    <source>
        <dbReference type="ARBA" id="ARBA00022842"/>
    </source>
</evidence>
<dbReference type="Gene3D" id="1.10.150.520">
    <property type="match status" value="1"/>
</dbReference>
<dbReference type="SFLD" id="SFLDG01129">
    <property type="entry name" value="C1.5:_HAD__Beta-PGM__Phosphata"/>
    <property type="match status" value="1"/>
</dbReference>
<dbReference type="InterPro" id="IPR041492">
    <property type="entry name" value="HAD_2"/>
</dbReference>
<dbReference type="Proteomes" id="UP000576082">
    <property type="component" value="Unassembled WGS sequence"/>
</dbReference>
<evidence type="ECO:0000313" key="6">
    <source>
        <dbReference type="Proteomes" id="UP000576082"/>
    </source>
</evidence>
<dbReference type="InterPro" id="IPR051400">
    <property type="entry name" value="HAD-like_hydrolase"/>
</dbReference>
<dbReference type="GO" id="GO:0044281">
    <property type="term" value="P:small molecule metabolic process"/>
    <property type="evidence" value="ECO:0007669"/>
    <property type="project" value="UniProtKB-ARBA"/>
</dbReference>
<dbReference type="GO" id="GO:0016791">
    <property type="term" value="F:phosphatase activity"/>
    <property type="evidence" value="ECO:0007669"/>
    <property type="project" value="TreeGrafter"/>
</dbReference>
<dbReference type="InterPro" id="IPR006439">
    <property type="entry name" value="HAD-SF_hydro_IA"/>
</dbReference>
<dbReference type="EMBL" id="JABANE010000041">
    <property type="protein sequence ID" value="NME69447.1"/>
    <property type="molecule type" value="Genomic_DNA"/>
</dbReference>
<comment type="cofactor">
    <cofactor evidence="1">
        <name>Mg(2+)</name>
        <dbReference type="ChEBI" id="CHEBI:18420"/>
    </cofactor>
</comment>
<dbReference type="InterPro" id="IPR023214">
    <property type="entry name" value="HAD_sf"/>
</dbReference>
<dbReference type="InterPro" id="IPR036412">
    <property type="entry name" value="HAD-like_sf"/>
</dbReference>
<keyword evidence="6" id="KW-1185">Reference proteome</keyword>
<dbReference type="SUPFAM" id="SSF56784">
    <property type="entry name" value="HAD-like"/>
    <property type="match status" value="1"/>
</dbReference>
<dbReference type="Gene3D" id="3.40.50.1000">
    <property type="entry name" value="HAD superfamily/HAD-like"/>
    <property type="match status" value="1"/>
</dbReference>
<name>A0A7X9XA95_9BACT</name>
<dbReference type="PANTHER" id="PTHR46470">
    <property type="entry name" value="N-ACYLNEURAMINATE-9-PHOSPHATASE"/>
    <property type="match status" value="1"/>
</dbReference>
<comment type="caution">
    <text evidence="5">The sequence shown here is derived from an EMBL/GenBank/DDBJ whole genome shotgun (WGS) entry which is preliminary data.</text>
</comment>
<gene>
    <name evidence="5" type="ORF">HHU12_15835</name>
</gene>
<dbReference type="GO" id="GO:0046872">
    <property type="term" value="F:metal ion binding"/>
    <property type="evidence" value="ECO:0007669"/>
    <property type="project" value="UniProtKB-KW"/>
</dbReference>
<reference evidence="5 6" key="1">
    <citation type="submission" date="2020-04" db="EMBL/GenBank/DDBJ databases">
        <title>Flammeovirga sp. SR4, a novel species isolated from seawater.</title>
        <authorList>
            <person name="Wang X."/>
        </authorList>
    </citation>
    <scope>NUCLEOTIDE SEQUENCE [LARGE SCALE GENOMIC DNA]</scope>
    <source>
        <strain evidence="5 6">ATCC 23126</strain>
    </source>
</reference>
<dbReference type="AlphaFoldDB" id="A0A7X9XA95"/>
<dbReference type="Pfam" id="PF13419">
    <property type="entry name" value="HAD_2"/>
    <property type="match status" value="1"/>
</dbReference>
<dbReference type="RefSeq" id="WP_169657722.1">
    <property type="nucleotide sequence ID" value="NZ_JABANE010000041.1"/>
</dbReference>
<keyword evidence="2" id="KW-0479">Metal-binding</keyword>
<evidence type="ECO:0000313" key="5">
    <source>
        <dbReference type="EMBL" id="NME69447.1"/>
    </source>
</evidence>
<keyword evidence="4" id="KW-0460">Magnesium</keyword>
<evidence type="ECO:0000256" key="1">
    <source>
        <dbReference type="ARBA" id="ARBA00001946"/>
    </source>
</evidence>
<sequence>MKSLPKNIKCLCFDLDNTLIDRNKAYSTYLEKAFEFVNQPKIWAENKTRILEFDNKGYKSREIFYQWLISEFMHQKLFEEFQKKYVVGDFVEKVDTEIITTLMALKEHYHLVLLTNGGNHNQQKKIVNSGLYKIFPPSSTFISGDYSFEKPNPMFFKLIQMQYGYTPDEIVMIGDDYDKDIVGAHQLGWPTIHLNEKKIDASMASVQIKNIQEIALYL</sequence>
<evidence type="ECO:0000256" key="3">
    <source>
        <dbReference type="ARBA" id="ARBA00022801"/>
    </source>
</evidence>
<accession>A0A7X9XA95</accession>
<dbReference type="PANTHER" id="PTHR46470:SF2">
    <property type="entry name" value="GLYCERALDEHYDE 3-PHOSPHATE PHOSPHATASE"/>
    <property type="match status" value="1"/>
</dbReference>